<evidence type="ECO:0000313" key="3">
    <source>
        <dbReference type="WBParaSite" id="MBELARI_LOCUS21145"/>
    </source>
</evidence>
<organism evidence="2 3">
    <name type="scientific">Mesorhabditis belari</name>
    <dbReference type="NCBI Taxonomy" id="2138241"/>
    <lineage>
        <taxon>Eukaryota</taxon>
        <taxon>Metazoa</taxon>
        <taxon>Ecdysozoa</taxon>
        <taxon>Nematoda</taxon>
        <taxon>Chromadorea</taxon>
        <taxon>Rhabditida</taxon>
        <taxon>Rhabditina</taxon>
        <taxon>Rhabditomorpha</taxon>
        <taxon>Rhabditoidea</taxon>
        <taxon>Rhabditidae</taxon>
        <taxon>Mesorhabditinae</taxon>
        <taxon>Mesorhabditis</taxon>
    </lineage>
</organism>
<name>A0AAF3F3N2_9BILA</name>
<evidence type="ECO:0000313" key="2">
    <source>
        <dbReference type="Proteomes" id="UP000887575"/>
    </source>
</evidence>
<dbReference type="Proteomes" id="UP000887575">
    <property type="component" value="Unassembled WGS sequence"/>
</dbReference>
<keyword evidence="1" id="KW-0732">Signal</keyword>
<reference evidence="3" key="1">
    <citation type="submission" date="2024-02" db="UniProtKB">
        <authorList>
            <consortium name="WormBaseParasite"/>
        </authorList>
    </citation>
    <scope>IDENTIFICATION</scope>
</reference>
<dbReference type="AlphaFoldDB" id="A0AAF3F3N2"/>
<feature type="chain" id="PRO_5042230887" evidence="1">
    <location>
        <begin position="21"/>
        <end position="73"/>
    </location>
</feature>
<sequence>MLKLLILVVASSILVSTSTAAPMDALLGGASPDANPCVPNPCPTDRCASVCTQHYGVQVCRADCSAPCHGYGC</sequence>
<keyword evidence="2" id="KW-1185">Reference proteome</keyword>
<accession>A0AAF3F3N2</accession>
<evidence type="ECO:0000256" key="1">
    <source>
        <dbReference type="SAM" id="SignalP"/>
    </source>
</evidence>
<protein>
    <submittedName>
        <fullName evidence="3">Uncharacterized protein</fullName>
    </submittedName>
</protein>
<feature type="signal peptide" evidence="1">
    <location>
        <begin position="1"/>
        <end position="20"/>
    </location>
</feature>
<dbReference type="WBParaSite" id="MBELARI_LOCUS21145">
    <property type="protein sequence ID" value="MBELARI_LOCUS21145"/>
    <property type="gene ID" value="MBELARI_LOCUS21145"/>
</dbReference>
<proteinExistence type="predicted"/>